<dbReference type="HOGENOM" id="CLU_1925251_0_0_11"/>
<reference evidence="1 2" key="1">
    <citation type="submission" date="2010-04" db="EMBL/GenBank/DDBJ databases">
        <authorList>
            <person name="Muzny D."/>
            <person name="Qin X."/>
            <person name="Deng J."/>
            <person name="Jiang H."/>
            <person name="Liu Y."/>
            <person name="Qu J."/>
            <person name="Song X.-Z."/>
            <person name="Zhang L."/>
            <person name="Thornton R."/>
            <person name="Coyle M."/>
            <person name="Francisco L."/>
            <person name="Jackson L."/>
            <person name="Javaid M."/>
            <person name="Korchina V."/>
            <person name="Kovar C."/>
            <person name="Mata R."/>
            <person name="Mathew T."/>
            <person name="Ngo R."/>
            <person name="Nguyen L."/>
            <person name="Nguyen N."/>
            <person name="Okwuonu G."/>
            <person name="Ongeri F."/>
            <person name="Pham C."/>
            <person name="Simmons D."/>
            <person name="Wilczek-Boney K."/>
            <person name="Hale W."/>
            <person name="Jakkamsetti A."/>
            <person name="Pham P."/>
            <person name="Ruth R."/>
            <person name="San Lucas F."/>
            <person name="Warren J."/>
            <person name="Zhang J."/>
            <person name="Zhao Z."/>
            <person name="Zhou C."/>
            <person name="Zhu D."/>
            <person name="Lee S."/>
            <person name="Bess C."/>
            <person name="Blankenburg K."/>
            <person name="Forbes L."/>
            <person name="Fu Q."/>
            <person name="Gubbala S."/>
            <person name="Hirani K."/>
            <person name="Jayaseelan J.C."/>
            <person name="Lara F."/>
            <person name="Munidasa M."/>
            <person name="Palculict T."/>
            <person name="Patil S."/>
            <person name="Pu L.-L."/>
            <person name="Saada N."/>
            <person name="Tang L."/>
            <person name="Weissenberger G."/>
            <person name="Zhu Y."/>
            <person name="Hemphill L."/>
            <person name="Shang Y."/>
            <person name="Youmans B."/>
            <person name="Ayvaz T."/>
            <person name="Ross M."/>
            <person name="Santibanez J."/>
            <person name="Aqrawi P."/>
            <person name="Gross S."/>
            <person name="Joshi V."/>
            <person name="Fowler G."/>
            <person name="Nazareth L."/>
            <person name="Reid J."/>
            <person name="Worley K."/>
            <person name="Petrosino J."/>
            <person name="Highlander S."/>
            <person name="Gibbs R."/>
        </authorList>
    </citation>
    <scope>NUCLEOTIDE SEQUENCE [LARGE SCALE GENOMIC DNA]</scope>
    <source>
        <strain evidence="1 2">ATCC BAA-614</strain>
    </source>
</reference>
<gene>
    <name evidence="1" type="ORF">HMPREF0591_4370</name>
</gene>
<organism evidence="1 2">
    <name type="scientific">Mycobacterium parascrofulaceum ATCC BAA-614</name>
    <dbReference type="NCBI Taxonomy" id="525368"/>
    <lineage>
        <taxon>Bacteria</taxon>
        <taxon>Bacillati</taxon>
        <taxon>Actinomycetota</taxon>
        <taxon>Actinomycetes</taxon>
        <taxon>Mycobacteriales</taxon>
        <taxon>Mycobacteriaceae</taxon>
        <taxon>Mycobacterium</taxon>
        <taxon>Mycobacterium simiae complex</taxon>
    </lineage>
</organism>
<name>D5PDX6_9MYCO</name>
<evidence type="ECO:0000313" key="1">
    <source>
        <dbReference type="EMBL" id="EFG75724.1"/>
    </source>
</evidence>
<protein>
    <submittedName>
        <fullName evidence="1">Uncharacterized protein</fullName>
    </submittedName>
</protein>
<dbReference type="AlphaFoldDB" id="D5PDX6"/>
<keyword evidence="2" id="KW-1185">Reference proteome</keyword>
<evidence type="ECO:0000313" key="2">
    <source>
        <dbReference type="Proteomes" id="UP000003653"/>
    </source>
</evidence>
<accession>D5PDX6</accession>
<dbReference type="RefSeq" id="WP_007172655.1">
    <property type="nucleotide sequence ID" value="NZ_GG770639.1"/>
</dbReference>
<proteinExistence type="predicted"/>
<sequence>VMCYNRIAILADLHTALTDGPCNPSRGLAELAAPLLADNTYTTALYKIAERLPLRAALLWSRIGDQLSGQPRIEALTLAAVFALKGGNPGISATLINRVDVAVRRNHTQAPAMINVLKLDHRVREHLPYLPA</sequence>
<dbReference type="Proteomes" id="UP000003653">
    <property type="component" value="Unassembled WGS sequence"/>
</dbReference>
<dbReference type="EMBL" id="ADNV01000310">
    <property type="protein sequence ID" value="EFG75724.1"/>
    <property type="molecule type" value="Genomic_DNA"/>
</dbReference>
<comment type="caution">
    <text evidence="1">The sequence shown here is derived from an EMBL/GenBank/DDBJ whole genome shotgun (WGS) entry which is preliminary data.</text>
</comment>
<feature type="non-terminal residue" evidence="1">
    <location>
        <position position="1"/>
    </location>
</feature>